<keyword evidence="1" id="KW-0812">Transmembrane</keyword>
<accession>A0AAV0CHV8</accession>
<feature type="transmembrane region" description="Helical" evidence="1">
    <location>
        <begin position="9"/>
        <end position="28"/>
    </location>
</feature>
<reference evidence="2" key="1">
    <citation type="submission" date="2022-07" db="EMBL/GenBank/DDBJ databases">
        <authorList>
            <person name="Macas J."/>
            <person name="Novak P."/>
            <person name="Neumann P."/>
        </authorList>
    </citation>
    <scope>NUCLEOTIDE SEQUENCE</scope>
</reference>
<dbReference type="EMBL" id="CAMAPF010000031">
    <property type="protein sequence ID" value="CAH9077908.1"/>
    <property type="molecule type" value="Genomic_DNA"/>
</dbReference>
<gene>
    <name evidence="2" type="ORF">CEPIT_LOCUS6357</name>
</gene>
<keyword evidence="3" id="KW-1185">Reference proteome</keyword>
<sequence length="108" mass="12028">MKIEERTDGLFFILMGWTLALYCYPPIYGRGRALLFTISSCDDEKLPGGTNTYEMHNVACSDALMKGCSALSTMTCFLTFKIFLSSQGGPVWSIKDNIGSCFEQNQTK</sequence>
<evidence type="ECO:0000313" key="3">
    <source>
        <dbReference type="Proteomes" id="UP001152523"/>
    </source>
</evidence>
<keyword evidence="1" id="KW-1133">Transmembrane helix</keyword>
<evidence type="ECO:0000256" key="1">
    <source>
        <dbReference type="SAM" id="Phobius"/>
    </source>
</evidence>
<dbReference type="Proteomes" id="UP001152523">
    <property type="component" value="Unassembled WGS sequence"/>
</dbReference>
<dbReference type="AlphaFoldDB" id="A0AAV0CHV8"/>
<comment type="caution">
    <text evidence="2">The sequence shown here is derived from an EMBL/GenBank/DDBJ whole genome shotgun (WGS) entry which is preliminary data.</text>
</comment>
<protein>
    <submittedName>
        <fullName evidence="2">Uncharacterized protein</fullName>
    </submittedName>
</protein>
<evidence type="ECO:0000313" key="2">
    <source>
        <dbReference type="EMBL" id="CAH9077908.1"/>
    </source>
</evidence>
<dbReference type="EMBL" id="CAMAPF010000031">
    <property type="protein sequence ID" value="CAH9077906.1"/>
    <property type="molecule type" value="Genomic_DNA"/>
</dbReference>
<name>A0AAV0CHV8_9ASTE</name>
<proteinExistence type="predicted"/>
<keyword evidence="1" id="KW-0472">Membrane</keyword>
<organism evidence="2 3">
    <name type="scientific">Cuscuta epithymum</name>
    <dbReference type="NCBI Taxonomy" id="186058"/>
    <lineage>
        <taxon>Eukaryota</taxon>
        <taxon>Viridiplantae</taxon>
        <taxon>Streptophyta</taxon>
        <taxon>Embryophyta</taxon>
        <taxon>Tracheophyta</taxon>
        <taxon>Spermatophyta</taxon>
        <taxon>Magnoliopsida</taxon>
        <taxon>eudicotyledons</taxon>
        <taxon>Gunneridae</taxon>
        <taxon>Pentapetalae</taxon>
        <taxon>asterids</taxon>
        <taxon>lamiids</taxon>
        <taxon>Solanales</taxon>
        <taxon>Convolvulaceae</taxon>
        <taxon>Cuscuteae</taxon>
        <taxon>Cuscuta</taxon>
        <taxon>Cuscuta subgen. Cuscuta</taxon>
    </lineage>
</organism>